<dbReference type="Gene3D" id="4.10.240.10">
    <property type="entry name" value="Zn(2)-C6 fungal-type DNA-binding domain"/>
    <property type="match status" value="1"/>
</dbReference>
<dbReference type="SUPFAM" id="SSF57701">
    <property type="entry name" value="Zn2/Cys6 DNA-binding domain"/>
    <property type="match status" value="1"/>
</dbReference>
<evidence type="ECO:0000256" key="1">
    <source>
        <dbReference type="ARBA" id="ARBA00022723"/>
    </source>
</evidence>
<dbReference type="CDD" id="cd00067">
    <property type="entry name" value="GAL4"/>
    <property type="match status" value="1"/>
</dbReference>
<evidence type="ECO:0000259" key="7">
    <source>
        <dbReference type="PROSITE" id="PS50048"/>
    </source>
</evidence>
<dbReference type="EMBL" id="DF933856">
    <property type="protein sequence ID" value="GAM44138.1"/>
    <property type="molecule type" value="Genomic_DNA"/>
</dbReference>
<feature type="region of interest" description="Disordered" evidence="6">
    <location>
        <begin position="66"/>
        <end position="105"/>
    </location>
</feature>
<dbReference type="CDD" id="cd12148">
    <property type="entry name" value="fungal_TF_MHR"/>
    <property type="match status" value="1"/>
</dbReference>
<evidence type="ECO:0000256" key="2">
    <source>
        <dbReference type="ARBA" id="ARBA00023015"/>
    </source>
</evidence>
<dbReference type="Proteomes" id="UP000053095">
    <property type="component" value="Unassembled WGS sequence"/>
</dbReference>
<dbReference type="PANTHER" id="PTHR47431:SF4">
    <property type="entry name" value="ZN(II)2CYS6 TRANSCRIPTION FACTOR (EUROFUNG)"/>
    <property type="match status" value="1"/>
</dbReference>
<evidence type="ECO:0000256" key="4">
    <source>
        <dbReference type="ARBA" id="ARBA00023163"/>
    </source>
</evidence>
<sequence length="608" mass="67243">MPEQPVQGTRVSLACIQCRARHVRCDATKPACSRCLQERQACNYPSSRRGGLTRALLAAHKARRTEIERSPSSLPGSTLYSDPEARPTISATSSSPSNTAGARDAAPQALELPAPLSVLGIASTDLHNDMFIAVYFKCFHRYHPCVLPLTRLQEFFCSPSFHDQLLPVVTAVRYIGSIYARSSLVDQLRAQTESAIALARQNILHSPFLAQALLLYSISLFWSQEDNTSREQMDLALQTALDLGMHRRDFAVSHAPNDPVLQECFRRIWWQIYIVDAAYAAIERLPTFMANSVISDVDLPCEEKEYENSTIPKPSLLADFDFREFESEGKVYSSFAYLIGVVRGLSQASVSVPWQSDGSPTLEVVAAIDSVIDGWLLLLPESKQQVMNSGGDIDELLYFANMWVHAALVSCHRAFSDITFNPLEVLSSCAASPQTNALPSEIKQVHTMRCLSSIQQQVSLLTLPKRPFCHSPFIICMVVVGTLPYFAACTCLLRGGELVIAREHIRVIIGCLKALGDVWKKGRNRVQELQAIGKEIIGATGLPNTRMSETVAATGATNKPYQTPTSLPFVGSGVLYSPIYANEFAQLWPLMNQQLDVNTWITDNFPVQ</sequence>
<evidence type="ECO:0000313" key="9">
    <source>
        <dbReference type="Proteomes" id="UP000053095"/>
    </source>
</evidence>
<dbReference type="GO" id="GO:0008270">
    <property type="term" value="F:zinc ion binding"/>
    <property type="evidence" value="ECO:0007669"/>
    <property type="project" value="InterPro"/>
</dbReference>
<keyword evidence="9" id="KW-1185">Reference proteome</keyword>
<dbReference type="InterPro" id="IPR007219">
    <property type="entry name" value="XnlR_reg_dom"/>
</dbReference>
<evidence type="ECO:0000256" key="5">
    <source>
        <dbReference type="ARBA" id="ARBA00023242"/>
    </source>
</evidence>
<dbReference type="Pfam" id="PF00172">
    <property type="entry name" value="Zn_clus"/>
    <property type="match status" value="1"/>
</dbReference>
<dbReference type="InterPro" id="IPR036864">
    <property type="entry name" value="Zn2-C6_fun-type_DNA-bd_sf"/>
</dbReference>
<keyword evidence="4" id="KW-0804">Transcription</keyword>
<evidence type="ECO:0000256" key="6">
    <source>
        <dbReference type="SAM" id="MobiDB-lite"/>
    </source>
</evidence>
<organism evidence="8 9">
    <name type="scientific">Talaromyces pinophilus</name>
    <name type="common">Penicillium pinophilum</name>
    <dbReference type="NCBI Taxonomy" id="128442"/>
    <lineage>
        <taxon>Eukaryota</taxon>
        <taxon>Fungi</taxon>
        <taxon>Dikarya</taxon>
        <taxon>Ascomycota</taxon>
        <taxon>Pezizomycotina</taxon>
        <taxon>Eurotiomycetes</taxon>
        <taxon>Eurotiomycetidae</taxon>
        <taxon>Eurotiales</taxon>
        <taxon>Trichocomaceae</taxon>
        <taxon>Talaromyces</taxon>
        <taxon>Talaromyces sect. Talaromyces</taxon>
    </lineage>
</organism>
<proteinExistence type="predicted"/>
<dbReference type="Pfam" id="PF04082">
    <property type="entry name" value="Fungal_trans"/>
    <property type="match status" value="1"/>
</dbReference>
<gene>
    <name evidence="8" type="ORF">TCE0_060r19525</name>
</gene>
<protein>
    <recommendedName>
        <fullName evidence="7">Zn(2)-C6 fungal-type domain-containing protein</fullName>
    </recommendedName>
</protein>
<name>A0A6V8HQ93_TALPI</name>
<feature type="domain" description="Zn(2)-C6 fungal-type" evidence="7">
    <location>
        <begin position="14"/>
        <end position="44"/>
    </location>
</feature>
<evidence type="ECO:0000313" key="8">
    <source>
        <dbReference type="EMBL" id="GAM44138.1"/>
    </source>
</evidence>
<dbReference type="PROSITE" id="PS00463">
    <property type="entry name" value="ZN2_CY6_FUNGAL_1"/>
    <property type="match status" value="1"/>
</dbReference>
<dbReference type="InterPro" id="IPR001138">
    <property type="entry name" value="Zn2Cys6_DnaBD"/>
</dbReference>
<comment type="caution">
    <text evidence="8">The sequence shown here is derived from an EMBL/GenBank/DDBJ whole genome shotgun (WGS) entry which is preliminary data.</text>
</comment>
<reference evidence="9" key="1">
    <citation type="journal article" date="2015" name="Genome Announc.">
        <title>Draft genome sequence of Talaromyces cellulolyticus strain Y-94, a source of lignocellulosic biomass-degrading enzymes.</title>
        <authorList>
            <person name="Fujii T."/>
            <person name="Koike H."/>
            <person name="Sawayama S."/>
            <person name="Yano S."/>
            <person name="Inoue H."/>
        </authorList>
    </citation>
    <scope>NUCLEOTIDE SEQUENCE [LARGE SCALE GENOMIC DNA]</scope>
    <source>
        <strain evidence="9">Y-94</strain>
    </source>
</reference>
<dbReference type="GO" id="GO:0000981">
    <property type="term" value="F:DNA-binding transcription factor activity, RNA polymerase II-specific"/>
    <property type="evidence" value="ECO:0007669"/>
    <property type="project" value="InterPro"/>
</dbReference>
<accession>A0A6V8HQ93</accession>
<dbReference type="SMART" id="SM00066">
    <property type="entry name" value="GAL4"/>
    <property type="match status" value="1"/>
</dbReference>
<feature type="compositionally biased region" description="Polar residues" evidence="6">
    <location>
        <begin position="70"/>
        <end position="80"/>
    </location>
</feature>
<dbReference type="GO" id="GO:0003677">
    <property type="term" value="F:DNA binding"/>
    <property type="evidence" value="ECO:0007669"/>
    <property type="project" value="UniProtKB-KW"/>
</dbReference>
<dbReference type="PROSITE" id="PS50048">
    <property type="entry name" value="ZN2_CY6_FUNGAL_2"/>
    <property type="match status" value="1"/>
</dbReference>
<keyword evidence="5" id="KW-0539">Nucleus</keyword>
<dbReference type="GO" id="GO:0006351">
    <property type="term" value="P:DNA-templated transcription"/>
    <property type="evidence" value="ECO:0007669"/>
    <property type="project" value="InterPro"/>
</dbReference>
<dbReference type="AlphaFoldDB" id="A0A6V8HQ93"/>
<keyword evidence="2" id="KW-0805">Transcription regulation</keyword>
<dbReference type="PANTHER" id="PTHR47431">
    <property type="entry name" value="ZN(II)2CYS6 TRANSCRIPTION FACTOR (EUROFUNG)-RELATED"/>
    <property type="match status" value="1"/>
</dbReference>
<keyword evidence="3" id="KW-0238">DNA-binding</keyword>
<keyword evidence="1" id="KW-0479">Metal-binding</keyword>
<evidence type="ECO:0000256" key="3">
    <source>
        <dbReference type="ARBA" id="ARBA00023125"/>
    </source>
</evidence>
<feature type="compositionally biased region" description="Polar residues" evidence="6">
    <location>
        <begin position="89"/>
        <end position="100"/>
    </location>
</feature>